<protein>
    <recommendedName>
        <fullName evidence="3">F-box domain-containing protein</fullName>
    </recommendedName>
</protein>
<organism evidence="1 2">
    <name type="scientific">Thamnocephalis sphaerospora</name>
    <dbReference type="NCBI Taxonomy" id="78915"/>
    <lineage>
        <taxon>Eukaryota</taxon>
        <taxon>Fungi</taxon>
        <taxon>Fungi incertae sedis</taxon>
        <taxon>Zoopagomycota</taxon>
        <taxon>Zoopagomycotina</taxon>
        <taxon>Zoopagomycetes</taxon>
        <taxon>Zoopagales</taxon>
        <taxon>Sigmoideomycetaceae</taxon>
        <taxon>Thamnocephalis</taxon>
    </lineage>
</organism>
<evidence type="ECO:0000313" key="1">
    <source>
        <dbReference type="EMBL" id="RKP08617.1"/>
    </source>
</evidence>
<accession>A0A4P9XRA3</accession>
<dbReference type="SUPFAM" id="SSF81383">
    <property type="entry name" value="F-box domain"/>
    <property type="match status" value="1"/>
</dbReference>
<sequence>MAARWRSLPLQVRQCILLFCDGHTAAALAHTCRLLYDTIPADRWLWATLYEMTFPQTEEERHWREWQLAGLARTNGYGGNISAATSVDPSEPVHAVDWYRVYRRRVALERRWRAGRCTEQRVTLPLSRSHKVGQVQVKATSPWRTILLLSPDWELLVVEHGCARVNAPYKLSWAPGCWPGPREFLQNADYIVAVSNFSGHQHSTWIWRTGSHKPITDRWPILSNSSRCPVELYGRWLLVTDANTGASVTAFSRGVCRDFHVLDLVDGGTVSVTVPGGYATCHLQAAGPGGLRVYCGRQTLDYAGQGRLEWEVWGWRASGEAHVTRRGACPMHVDLFNGRLSSRRMDAARVLLEAHPVWTNDCLYAVHSLYDSEVLHQGSVGAGHAFPLGRYHLRYLPCGPTLSARMIQKPEGHILLADAIVDLDVGARQPGLNVQLCRALDAICYAVPISPGSSDDKSGSAGNLLSGVTQPLDNHHPNKHDYHYLIDAKAGRLIGKLRLSAGTRPAVAVCATHICLVDVRTRTLTLRDFGASSRTISKRTSRDTTRSSTHGGDRTLAARADAWRLRHAGSFTNTLRKTRRQSYNVWESIFRPG</sequence>
<dbReference type="InterPro" id="IPR036047">
    <property type="entry name" value="F-box-like_dom_sf"/>
</dbReference>
<gene>
    <name evidence="1" type="ORF">THASP1DRAFT_29584</name>
</gene>
<evidence type="ECO:0008006" key="3">
    <source>
        <dbReference type="Google" id="ProtNLM"/>
    </source>
</evidence>
<evidence type="ECO:0000313" key="2">
    <source>
        <dbReference type="Proteomes" id="UP000271241"/>
    </source>
</evidence>
<name>A0A4P9XRA3_9FUNG</name>
<reference evidence="2" key="1">
    <citation type="journal article" date="2018" name="Nat. Microbiol.">
        <title>Leveraging single-cell genomics to expand the fungal tree of life.</title>
        <authorList>
            <person name="Ahrendt S.R."/>
            <person name="Quandt C.A."/>
            <person name="Ciobanu D."/>
            <person name="Clum A."/>
            <person name="Salamov A."/>
            <person name="Andreopoulos B."/>
            <person name="Cheng J.F."/>
            <person name="Woyke T."/>
            <person name="Pelin A."/>
            <person name="Henrissat B."/>
            <person name="Reynolds N.K."/>
            <person name="Benny G.L."/>
            <person name="Smith M.E."/>
            <person name="James T.Y."/>
            <person name="Grigoriev I.V."/>
        </authorList>
    </citation>
    <scope>NUCLEOTIDE SEQUENCE [LARGE SCALE GENOMIC DNA]</scope>
    <source>
        <strain evidence="2">RSA 1356</strain>
    </source>
</reference>
<dbReference type="AlphaFoldDB" id="A0A4P9XRA3"/>
<dbReference type="OrthoDB" id="5575975at2759"/>
<keyword evidence="2" id="KW-1185">Reference proteome</keyword>
<dbReference type="EMBL" id="KZ992585">
    <property type="protein sequence ID" value="RKP08617.1"/>
    <property type="molecule type" value="Genomic_DNA"/>
</dbReference>
<proteinExistence type="predicted"/>
<dbReference type="Proteomes" id="UP000271241">
    <property type="component" value="Unassembled WGS sequence"/>
</dbReference>